<feature type="compositionally biased region" description="Polar residues" evidence="1">
    <location>
        <begin position="170"/>
        <end position="191"/>
    </location>
</feature>
<dbReference type="AlphaFoldDB" id="A0AAD1Y8C8"/>
<evidence type="ECO:0000313" key="3">
    <source>
        <dbReference type="Proteomes" id="UP001295684"/>
    </source>
</evidence>
<dbReference type="Proteomes" id="UP001295684">
    <property type="component" value="Unassembled WGS sequence"/>
</dbReference>
<comment type="caution">
    <text evidence="2">The sequence shown here is derived from an EMBL/GenBank/DDBJ whole genome shotgun (WGS) entry which is preliminary data.</text>
</comment>
<feature type="compositionally biased region" description="Basic and acidic residues" evidence="1">
    <location>
        <begin position="159"/>
        <end position="169"/>
    </location>
</feature>
<feature type="region of interest" description="Disordered" evidence="1">
    <location>
        <begin position="116"/>
        <end position="214"/>
    </location>
</feature>
<feature type="compositionally biased region" description="Low complexity" evidence="1">
    <location>
        <begin position="192"/>
        <end position="206"/>
    </location>
</feature>
<evidence type="ECO:0000256" key="1">
    <source>
        <dbReference type="SAM" id="MobiDB-lite"/>
    </source>
</evidence>
<feature type="region of interest" description="Disordered" evidence="1">
    <location>
        <begin position="258"/>
        <end position="282"/>
    </location>
</feature>
<reference evidence="2" key="1">
    <citation type="submission" date="2023-07" db="EMBL/GenBank/DDBJ databases">
        <authorList>
            <consortium name="AG Swart"/>
            <person name="Singh M."/>
            <person name="Singh A."/>
            <person name="Seah K."/>
            <person name="Emmerich C."/>
        </authorList>
    </citation>
    <scope>NUCLEOTIDE SEQUENCE</scope>
    <source>
        <strain evidence="2">DP1</strain>
    </source>
</reference>
<proteinExistence type="predicted"/>
<feature type="compositionally biased region" description="Polar residues" evidence="1">
    <location>
        <begin position="130"/>
        <end position="144"/>
    </location>
</feature>
<sequence length="457" mass="52252">MSLLNEAKIKIKALADLSSNEEIEDDSMVSKNRLQKIKEAIENSEVSNSLNSSKTSTTSILPTQHGKFLKRTQKMSAKEIKRFIEKHKNDPNFPESASKRDEIINAQISALLKLREPRSQPNIPRPPQNKIMSPTKRTQTNLSNKKPLGFSYLKMLGSSKDERGRRRTDFQPQVPSSPLNLSFSNQKSIQKSTVSSKNQSFSSNHSRGTSNSKKQWAINKALGKSPNSKGIKMLGDIGKGNTLGKAMMGHLKNFMEEKDQHDNPIGAEEEASGSEKYGYSREEFSEPQSHILSYESKVDHLENLGKAPVIDIDAEINRDKELRKQMIYMKYKQRNENIRENAKYRPGKLKNYFGTYSQKKVRKPKNKNFDYTQNFTPYHSKILVLKPSIKNPGRTKKERKAAENFQERKNPVILQKEFYFTDKILHNKTSDRLAHLKGGLCSLLETGSTQDYNDKFF</sequence>
<evidence type="ECO:0000313" key="2">
    <source>
        <dbReference type="EMBL" id="CAI2386275.1"/>
    </source>
</evidence>
<dbReference type="EMBL" id="CAMPGE010028769">
    <property type="protein sequence ID" value="CAI2386275.1"/>
    <property type="molecule type" value="Genomic_DNA"/>
</dbReference>
<name>A0AAD1Y8C8_EUPCR</name>
<gene>
    <name evidence="2" type="ORF">ECRASSUSDP1_LOCUS27885</name>
</gene>
<organism evidence="2 3">
    <name type="scientific">Euplotes crassus</name>
    <dbReference type="NCBI Taxonomy" id="5936"/>
    <lineage>
        <taxon>Eukaryota</taxon>
        <taxon>Sar</taxon>
        <taxon>Alveolata</taxon>
        <taxon>Ciliophora</taxon>
        <taxon>Intramacronucleata</taxon>
        <taxon>Spirotrichea</taxon>
        <taxon>Hypotrichia</taxon>
        <taxon>Euplotida</taxon>
        <taxon>Euplotidae</taxon>
        <taxon>Moneuplotes</taxon>
    </lineage>
</organism>
<protein>
    <submittedName>
        <fullName evidence="2">Uncharacterized protein</fullName>
    </submittedName>
</protein>
<keyword evidence="3" id="KW-1185">Reference proteome</keyword>
<accession>A0AAD1Y8C8</accession>